<evidence type="ECO:0008006" key="4">
    <source>
        <dbReference type="Google" id="ProtNLM"/>
    </source>
</evidence>
<dbReference type="Proteomes" id="UP000198131">
    <property type="component" value="Unassembled WGS sequence"/>
</dbReference>
<accession>A0A212UAV2</accession>
<feature type="chain" id="PRO_5012849509" description="DUF4249 domain-containing protein" evidence="1">
    <location>
        <begin position="28"/>
        <end position="396"/>
    </location>
</feature>
<reference evidence="3" key="1">
    <citation type="submission" date="2017-06" db="EMBL/GenBank/DDBJ databases">
        <authorList>
            <person name="Varghese N."/>
            <person name="Submissions S."/>
        </authorList>
    </citation>
    <scope>NUCLEOTIDE SEQUENCE [LARGE SCALE GENOMIC DNA]</scope>
    <source>
        <strain evidence="3">DSM 11116</strain>
    </source>
</reference>
<gene>
    <name evidence="2" type="ORF">SAMN06265337_2741</name>
</gene>
<proteinExistence type="predicted"/>
<protein>
    <recommendedName>
        <fullName evidence="4">DUF4249 domain-containing protein</fullName>
    </recommendedName>
</protein>
<dbReference type="EMBL" id="FYEW01000002">
    <property type="protein sequence ID" value="SNC75174.1"/>
    <property type="molecule type" value="Genomic_DNA"/>
</dbReference>
<evidence type="ECO:0000313" key="2">
    <source>
        <dbReference type="EMBL" id="SNC75174.1"/>
    </source>
</evidence>
<dbReference type="Pfam" id="PF14054">
    <property type="entry name" value="DUF4249"/>
    <property type="match status" value="1"/>
</dbReference>
<feature type="signal peptide" evidence="1">
    <location>
        <begin position="1"/>
        <end position="27"/>
    </location>
</feature>
<evidence type="ECO:0000256" key="1">
    <source>
        <dbReference type="SAM" id="SignalP"/>
    </source>
</evidence>
<dbReference type="OrthoDB" id="1062680at2"/>
<sequence>MNMIFTSAKQCSWWVALLLLMTGCVEAFEPKVTSSSSSFLVVDGAINTQGITTIRLSRTAGLVQNSQAPVEGKARVFIEEEGGRQYALTEGVSGIYKSAVLALPAGKQVRLRFSTAGGREYVSDFTSAKATPPIDSITWRPTTQGLQIYVNAHDETQQARYYRWTYDETWQFTSAYQSVLEFRNGVFLPRQEDIFHCWGTEQPSAIKVGTTVKLGQDVVAQQPLALLPQNSVKLRYKYSILVKQYALSPEEYQYWESLRKNTENIGTLFDPLPTQLTGNVHAVLDPAEQVIGFVGAQSVTEKRIFIAKTELPASWKFATGYETCLLDTIPRPSAPAIPPPPTEAQVLEFFQGGAPFPVDVFKISGDPNNRNYYLFSSPDCVDCRKRGTNVRPSFWK</sequence>
<dbReference type="InterPro" id="IPR025345">
    <property type="entry name" value="DUF4249"/>
</dbReference>
<keyword evidence="1" id="KW-0732">Signal</keyword>
<keyword evidence="3" id="KW-1185">Reference proteome</keyword>
<name>A0A212UAV2_9BACT</name>
<evidence type="ECO:0000313" key="3">
    <source>
        <dbReference type="Proteomes" id="UP000198131"/>
    </source>
</evidence>
<dbReference type="AlphaFoldDB" id="A0A212UAV2"/>
<organism evidence="2 3">
    <name type="scientific">Hymenobacter gelipurpurascens</name>
    <dbReference type="NCBI Taxonomy" id="89968"/>
    <lineage>
        <taxon>Bacteria</taxon>
        <taxon>Pseudomonadati</taxon>
        <taxon>Bacteroidota</taxon>
        <taxon>Cytophagia</taxon>
        <taxon>Cytophagales</taxon>
        <taxon>Hymenobacteraceae</taxon>
        <taxon>Hymenobacter</taxon>
    </lineage>
</organism>